<reference evidence="2" key="1">
    <citation type="thesis" date="2021" institute="BYU ScholarsArchive" country="Provo, UT, USA">
        <title>Applications of and Algorithms for Genome Assembly and Genomic Analyses with an Emphasis on Marine Teleosts.</title>
        <authorList>
            <person name="Pickett B.D."/>
        </authorList>
    </citation>
    <scope>NUCLEOTIDE SEQUENCE</scope>
    <source>
        <strain evidence="2">HI-2016</strain>
    </source>
</reference>
<name>A0A8T2P939_9TELE</name>
<accession>A0A8T2P939</accession>
<feature type="non-terminal residue" evidence="2">
    <location>
        <position position="1"/>
    </location>
</feature>
<keyword evidence="3" id="KW-1185">Reference proteome</keyword>
<evidence type="ECO:0000313" key="3">
    <source>
        <dbReference type="Proteomes" id="UP000824540"/>
    </source>
</evidence>
<comment type="caution">
    <text evidence="2">The sequence shown here is derived from an EMBL/GenBank/DDBJ whole genome shotgun (WGS) entry which is preliminary data.</text>
</comment>
<proteinExistence type="predicted"/>
<dbReference type="Proteomes" id="UP000824540">
    <property type="component" value="Unassembled WGS sequence"/>
</dbReference>
<dbReference type="AlphaFoldDB" id="A0A8T2P939"/>
<evidence type="ECO:0000256" key="1">
    <source>
        <dbReference type="SAM" id="MobiDB-lite"/>
    </source>
</evidence>
<protein>
    <submittedName>
        <fullName evidence="2">Uncharacterized protein</fullName>
    </submittedName>
</protein>
<feature type="region of interest" description="Disordered" evidence="1">
    <location>
        <begin position="156"/>
        <end position="177"/>
    </location>
</feature>
<sequence>EQLEKQRKSERFQTRWIKHIERITVAPKQEPVCLAISRSPAKDKKLKTGLLHSLANGRDSALGPGGSVASSSLEYLQIIPSLPRTPQPIRRLEMQPPLVNGQGGLEVPMASGVMVHSWDSMLQDLSPAQSPPCLMLSNGPLSPFHINSVRKAPIPGSPSLISPAPIQTLEPESPTRMNRAFTDPMGNF</sequence>
<organism evidence="2 3">
    <name type="scientific">Albula glossodonta</name>
    <name type="common">roundjaw bonefish</name>
    <dbReference type="NCBI Taxonomy" id="121402"/>
    <lineage>
        <taxon>Eukaryota</taxon>
        <taxon>Metazoa</taxon>
        <taxon>Chordata</taxon>
        <taxon>Craniata</taxon>
        <taxon>Vertebrata</taxon>
        <taxon>Euteleostomi</taxon>
        <taxon>Actinopterygii</taxon>
        <taxon>Neopterygii</taxon>
        <taxon>Teleostei</taxon>
        <taxon>Albuliformes</taxon>
        <taxon>Albulidae</taxon>
        <taxon>Albula</taxon>
    </lineage>
</organism>
<feature type="non-terminal residue" evidence="2">
    <location>
        <position position="188"/>
    </location>
</feature>
<dbReference type="OrthoDB" id="193931at2759"/>
<dbReference type="EMBL" id="JAFBMS010000011">
    <property type="protein sequence ID" value="KAG9348440.1"/>
    <property type="molecule type" value="Genomic_DNA"/>
</dbReference>
<evidence type="ECO:0000313" key="2">
    <source>
        <dbReference type="EMBL" id="KAG9348440.1"/>
    </source>
</evidence>
<gene>
    <name evidence="2" type="ORF">JZ751_002175</name>
</gene>